<sequence>MSNYHNTLSQLSTAQPNYRIEIPESWGQGRATFGGLIVSLLYKAMRLNVAQDRLIRTVSVSFVGPVARGALDIEVTILRAGGSVTQVEAKALQEGQVQCVVLASFGAKRDSELNIPAPLAPDAKPPEDCREMPYIPGVLPEFTQHVCYRWAFGDMPFSNSKHHEMGGWIRFKQPEEELQHQPVDEAAVLSLVDAWPPALLPLYKKPAPASSLSWYIEFIQPIEAIDAESWLLYKADIDQVSSGYGQTHAQLWSSDGELIAISRQTIAVFA</sequence>
<dbReference type="InterPro" id="IPR049449">
    <property type="entry name" value="TesB_ACOT8-like_N"/>
</dbReference>
<dbReference type="PANTHER" id="PTHR38110:SF1">
    <property type="entry name" value="THIOESTERASE DOMAIN-CONTAINING PROTEIN"/>
    <property type="match status" value="1"/>
</dbReference>
<protein>
    <submittedName>
        <fullName evidence="3">Thioesterase family protein</fullName>
    </submittedName>
</protein>
<name>A0ABP7MPJ5_9GAMM</name>
<reference evidence="4" key="1">
    <citation type="journal article" date="2019" name="Int. J. Syst. Evol. Microbiol.">
        <title>The Global Catalogue of Microorganisms (GCM) 10K type strain sequencing project: providing services to taxonomists for standard genome sequencing and annotation.</title>
        <authorList>
            <consortium name="The Broad Institute Genomics Platform"/>
            <consortium name="The Broad Institute Genome Sequencing Center for Infectious Disease"/>
            <person name="Wu L."/>
            <person name="Ma J."/>
        </authorList>
    </citation>
    <scope>NUCLEOTIDE SEQUENCE [LARGE SCALE GENOMIC DNA]</scope>
    <source>
        <strain evidence="4">JCM 17551</strain>
    </source>
</reference>
<comment type="caution">
    <text evidence="3">The sequence shown here is derived from an EMBL/GenBank/DDBJ whole genome shotgun (WGS) entry which is preliminary data.</text>
</comment>
<dbReference type="EMBL" id="BAABBN010000007">
    <property type="protein sequence ID" value="GAA3925908.1"/>
    <property type="molecule type" value="Genomic_DNA"/>
</dbReference>
<gene>
    <name evidence="3" type="ORF">GCM10022277_22500</name>
</gene>
<dbReference type="Gene3D" id="2.40.160.210">
    <property type="entry name" value="Acyl-CoA thioesterase, double hotdog domain"/>
    <property type="match status" value="1"/>
</dbReference>
<feature type="domain" description="Acyl-CoA thioesterase-like N-terminal HotDog" evidence="1">
    <location>
        <begin position="22"/>
        <end position="105"/>
    </location>
</feature>
<keyword evidence="4" id="KW-1185">Reference proteome</keyword>
<organism evidence="3 4">
    <name type="scientific">Litoribacillus peritrichatus</name>
    <dbReference type="NCBI Taxonomy" id="718191"/>
    <lineage>
        <taxon>Bacteria</taxon>
        <taxon>Pseudomonadati</taxon>
        <taxon>Pseudomonadota</taxon>
        <taxon>Gammaproteobacteria</taxon>
        <taxon>Oceanospirillales</taxon>
        <taxon>Oceanospirillaceae</taxon>
        <taxon>Litoribacillus</taxon>
    </lineage>
</organism>
<dbReference type="InterPro" id="IPR049450">
    <property type="entry name" value="ACOT8-like_C"/>
</dbReference>
<dbReference type="InterPro" id="IPR029069">
    <property type="entry name" value="HotDog_dom_sf"/>
</dbReference>
<evidence type="ECO:0000259" key="2">
    <source>
        <dbReference type="Pfam" id="PF20789"/>
    </source>
</evidence>
<dbReference type="Pfam" id="PF13622">
    <property type="entry name" value="4HBT_3"/>
    <property type="match status" value="1"/>
</dbReference>
<accession>A0ABP7MPJ5</accession>
<evidence type="ECO:0000259" key="1">
    <source>
        <dbReference type="Pfam" id="PF13622"/>
    </source>
</evidence>
<dbReference type="InterPro" id="IPR042171">
    <property type="entry name" value="Acyl-CoA_hotdog"/>
</dbReference>
<dbReference type="InterPro" id="IPR052389">
    <property type="entry name" value="Sec_Metab_Biosynth-Assoc"/>
</dbReference>
<evidence type="ECO:0000313" key="3">
    <source>
        <dbReference type="EMBL" id="GAA3925908.1"/>
    </source>
</evidence>
<dbReference type="SUPFAM" id="SSF54637">
    <property type="entry name" value="Thioesterase/thiol ester dehydrase-isomerase"/>
    <property type="match status" value="2"/>
</dbReference>
<dbReference type="Pfam" id="PF20789">
    <property type="entry name" value="4HBT_3C"/>
    <property type="match status" value="1"/>
</dbReference>
<proteinExistence type="predicted"/>
<dbReference type="Proteomes" id="UP001501565">
    <property type="component" value="Unassembled WGS sequence"/>
</dbReference>
<feature type="domain" description="Acyl-CoA thioesterase-like C-terminal" evidence="2">
    <location>
        <begin position="126"/>
        <end position="268"/>
    </location>
</feature>
<dbReference type="PANTHER" id="PTHR38110">
    <property type="entry name" value="CHROMOSOME 23, WHOLE GENOME SHOTGUN SEQUENCE"/>
    <property type="match status" value="1"/>
</dbReference>
<dbReference type="RefSeq" id="WP_344798604.1">
    <property type="nucleotide sequence ID" value="NZ_BAABBN010000007.1"/>
</dbReference>
<evidence type="ECO:0000313" key="4">
    <source>
        <dbReference type="Proteomes" id="UP001501565"/>
    </source>
</evidence>